<gene>
    <name evidence="1" type="ORF">GCK32_016598</name>
</gene>
<proteinExistence type="predicted"/>
<protein>
    <submittedName>
        <fullName evidence="1">Uncharacterized protein</fullName>
    </submittedName>
</protein>
<evidence type="ECO:0000313" key="2">
    <source>
        <dbReference type="Proteomes" id="UP001331761"/>
    </source>
</evidence>
<dbReference type="EMBL" id="WIXE01024339">
    <property type="protein sequence ID" value="KAK5965696.1"/>
    <property type="molecule type" value="Genomic_DNA"/>
</dbReference>
<evidence type="ECO:0000313" key="1">
    <source>
        <dbReference type="EMBL" id="KAK5965696.1"/>
    </source>
</evidence>
<accession>A0AAN8EPK6</accession>
<dbReference type="AlphaFoldDB" id="A0AAN8EPK6"/>
<sequence>MNPVGHHLALMDIFVSHARTSTCPRCRATYAQMMFLADMLEAARRRNAMAIDQSTNNLRQYLEMEAASLNPIYEGTFDCLEQDVDHAAKESIARLKEAIAEEKAVGRERKQFLLGLDENVKKLRDRTKRDAHKAGDAILINLRFLDKDAESEEKE</sequence>
<comment type="caution">
    <text evidence="1">The sequence shown here is derived from an EMBL/GenBank/DDBJ whole genome shotgun (WGS) entry which is preliminary data.</text>
</comment>
<dbReference type="Proteomes" id="UP001331761">
    <property type="component" value="Unassembled WGS sequence"/>
</dbReference>
<name>A0AAN8EPK6_TRICO</name>
<organism evidence="1 2">
    <name type="scientific">Trichostrongylus colubriformis</name>
    <name type="common">Black scour worm</name>
    <dbReference type="NCBI Taxonomy" id="6319"/>
    <lineage>
        <taxon>Eukaryota</taxon>
        <taxon>Metazoa</taxon>
        <taxon>Ecdysozoa</taxon>
        <taxon>Nematoda</taxon>
        <taxon>Chromadorea</taxon>
        <taxon>Rhabditida</taxon>
        <taxon>Rhabditina</taxon>
        <taxon>Rhabditomorpha</taxon>
        <taxon>Strongyloidea</taxon>
        <taxon>Trichostrongylidae</taxon>
        <taxon>Trichostrongylus</taxon>
    </lineage>
</organism>
<keyword evidence="2" id="KW-1185">Reference proteome</keyword>
<reference evidence="1 2" key="1">
    <citation type="submission" date="2019-10" db="EMBL/GenBank/DDBJ databases">
        <title>Assembly and Annotation for the nematode Trichostrongylus colubriformis.</title>
        <authorList>
            <person name="Martin J."/>
        </authorList>
    </citation>
    <scope>NUCLEOTIDE SEQUENCE [LARGE SCALE GENOMIC DNA]</scope>
    <source>
        <strain evidence="1">G859</strain>
        <tissue evidence="1">Whole worm</tissue>
    </source>
</reference>